<dbReference type="GO" id="GO:0046872">
    <property type="term" value="F:metal ion binding"/>
    <property type="evidence" value="ECO:0007669"/>
    <property type="project" value="UniProtKB-KW"/>
</dbReference>
<feature type="binding site" evidence="7">
    <location>
        <position position="88"/>
    </location>
    <ligand>
        <name>Mg(2+)</name>
        <dbReference type="ChEBI" id="CHEBI:18420"/>
        <label>1</label>
        <note>catalytic</note>
    </ligand>
</feature>
<dbReference type="OrthoDB" id="9772456at2"/>
<dbReference type="InterPro" id="IPR022337">
    <property type="entry name" value="Inositol_monophosphatase_SuhB"/>
</dbReference>
<dbReference type="AlphaFoldDB" id="A0A4Q1JQE5"/>
<dbReference type="Gene3D" id="3.30.540.10">
    <property type="entry name" value="Fructose-1,6-Bisphosphatase, subunit A, domain 1"/>
    <property type="match status" value="1"/>
</dbReference>
<comment type="similarity">
    <text evidence="3 8">Belongs to the inositol monophosphatase superfamily.</text>
</comment>
<name>A0A4Q1JQE5_9BACT</name>
<accession>A0A4Q1JQE5</accession>
<evidence type="ECO:0000256" key="5">
    <source>
        <dbReference type="ARBA" id="ARBA00022801"/>
    </source>
</evidence>
<organism evidence="9 10">
    <name type="scientific">Ancylomarina salipaludis</name>
    <dbReference type="NCBI Taxonomy" id="2501299"/>
    <lineage>
        <taxon>Bacteria</taxon>
        <taxon>Pseudomonadati</taxon>
        <taxon>Bacteroidota</taxon>
        <taxon>Bacteroidia</taxon>
        <taxon>Marinilabiliales</taxon>
        <taxon>Marinifilaceae</taxon>
        <taxon>Ancylomarina</taxon>
    </lineage>
</organism>
<protein>
    <recommendedName>
        <fullName evidence="8">Inositol-1-monophosphatase</fullName>
        <ecNumber evidence="8">3.1.3.25</ecNumber>
    </recommendedName>
</protein>
<evidence type="ECO:0000256" key="6">
    <source>
        <dbReference type="ARBA" id="ARBA00022842"/>
    </source>
</evidence>
<comment type="catalytic activity">
    <reaction evidence="1 8">
        <text>a myo-inositol phosphate + H2O = myo-inositol + phosphate</text>
        <dbReference type="Rhea" id="RHEA:24056"/>
        <dbReference type="ChEBI" id="CHEBI:15377"/>
        <dbReference type="ChEBI" id="CHEBI:17268"/>
        <dbReference type="ChEBI" id="CHEBI:43474"/>
        <dbReference type="ChEBI" id="CHEBI:84139"/>
        <dbReference type="EC" id="3.1.3.25"/>
    </reaction>
</comment>
<evidence type="ECO:0000256" key="2">
    <source>
        <dbReference type="ARBA" id="ARBA00001946"/>
    </source>
</evidence>
<dbReference type="PRINTS" id="PR01959">
    <property type="entry name" value="SBIMPHPHTASE"/>
</dbReference>
<dbReference type="PROSITE" id="PS00630">
    <property type="entry name" value="IMP_2"/>
    <property type="match status" value="1"/>
</dbReference>
<sequence length="265" mass="29538">MINLESVCKQTQEIAIEVGAFIKEQQSKIKTDDVENKGKHDFVTFVDKSSESRIIEALKPLIPDAGFIAEEGTETLTGEHYNWIIDPLDGTTNYIHGFSPFAISIALKKDDQIVLGVVYEISLDECFYSWEGAPAYLNGEIIQVSKATSIESSLVGTGFPYRDFDQLDTYIDLLKFLCINSQGIRRPGSAATDLAYVACGRFDAFYEYGLQAWDVAAGAFLVQQAGGKVCDFKGQNNYIFGQEIIATNPHNFLEFKNCVQKFMLK</sequence>
<dbReference type="CDD" id="cd01639">
    <property type="entry name" value="IMPase"/>
    <property type="match status" value="1"/>
</dbReference>
<dbReference type="InterPro" id="IPR033942">
    <property type="entry name" value="IMPase"/>
</dbReference>
<dbReference type="GO" id="GO:0008934">
    <property type="term" value="F:inositol monophosphate 1-phosphatase activity"/>
    <property type="evidence" value="ECO:0007669"/>
    <property type="project" value="InterPro"/>
</dbReference>
<comment type="caution">
    <text evidence="9">The sequence shown here is derived from an EMBL/GenBank/DDBJ whole genome shotgun (WGS) entry which is preliminary data.</text>
</comment>
<evidence type="ECO:0000256" key="1">
    <source>
        <dbReference type="ARBA" id="ARBA00001033"/>
    </source>
</evidence>
<dbReference type="EC" id="3.1.3.25" evidence="8"/>
<dbReference type="PANTHER" id="PTHR20854">
    <property type="entry name" value="INOSITOL MONOPHOSPHATASE"/>
    <property type="match status" value="1"/>
</dbReference>
<dbReference type="EMBL" id="SAXA01000001">
    <property type="protein sequence ID" value="RXQ97659.1"/>
    <property type="molecule type" value="Genomic_DNA"/>
</dbReference>
<dbReference type="Pfam" id="PF00459">
    <property type="entry name" value="Inositol_P"/>
    <property type="match status" value="1"/>
</dbReference>
<reference evidence="9 10" key="1">
    <citation type="submission" date="2019-01" db="EMBL/GenBank/DDBJ databases">
        <title>Ancylomarina salipaludis sp. nov., isolated from a salt marsh.</title>
        <authorList>
            <person name="Yoon J.-H."/>
        </authorList>
    </citation>
    <scope>NUCLEOTIDE SEQUENCE [LARGE SCALE GENOMIC DNA]</scope>
    <source>
        <strain evidence="9 10">SHSM-M15</strain>
    </source>
</reference>
<dbReference type="GO" id="GO:0046854">
    <property type="term" value="P:phosphatidylinositol phosphate biosynthetic process"/>
    <property type="evidence" value="ECO:0007669"/>
    <property type="project" value="InterPro"/>
</dbReference>
<dbReference type="PROSITE" id="PS00629">
    <property type="entry name" value="IMP_1"/>
    <property type="match status" value="1"/>
</dbReference>
<evidence type="ECO:0000313" key="9">
    <source>
        <dbReference type="EMBL" id="RXQ97659.1"/>
    </source>
</evidence>
<keyword evidence="5 8" id="KW-0378">Hydrolase</keyword>
<dbReference type="GO" id="GO:0006020">
    <property type="term" value="P:inositol metabolic process"/>
    <property type="evidence" value="ECO:0007669"/>
    <property type="project" value="TreeGrafter"/>
</dbReference>
<dbReference type="InterPro" id="IPR000760">
    <property type="entry name" value="Inositol_monophosphatase-like"/>
</dbReference>
<dbReference type="InterPro" id="IPR020583">
    <property type="entry name" value="Inositol_monoP_metal-BS"/>
</dbReference>
<dbReference type="RefSeq" id="WP_129252372.1">
    <property type="nucleotide sequence ID" value="NZ_SAXA01000001.1"/>
</dbReference>
<feature type="binding site" evidence="7">
    <location>
        <position position="86"/>
    </location>
    <ligand>
        <name>Mg(2+)</name>
        <dbReference type="ChEBI" id="CHEBI:18420"/>
        <label>1</label>
        <note>catalytic</note>
    </ligand>
</feature>
<dbReference type="FunFam" id="3.30.540.10:FF:000003">
    <property type="entry name" value="Inositol-1-monophosphatase"/>
    <property type="match status" value="1"/>
</dbReference>
<gene>
    <name evidence="9" type="ORF">EO244_01890</name>
</gene>
<feature type="binding site" evidence="7">
    <location>
        <position position="70"/>
    </location>
    <ligand>
        <name>Mg(2+)</name>
        <dbReference type="ChEBI" id="CHEBI:18420"/>
        <label>1</label>
        <note>catalytic</note>
    </ligand>
</feature>
<dbReference type="Gene3D" id="3.40.190.80">
    <property type="match status" value="1"/>
</dbReference>
<feature type="binding site" evidence="7">
    <location>
        <position position="89"/>
    </location>
    <ligand>
        <name>Mg(2+)</name>
        <dbReference type="ChEBI" id="CHEBI:18420"/>
        <label>1</label>
        <note>catalytic</note>
    </ligand>
</feature>
<comment type="cofactor">
    <cofactor evidence="2 7 8">
        <name>Mg(2+)</name>
        <dbReference type="ChEBI" id="CHEBI:18420"/>
    </cofactor>
</comment>
<evidence type="ECO:0000256" key="3">
    <source>
        <dbReference type="ARBA" id="ARBA00009759"/>
    </source>
</evidence>
<dbReference type="InterPro" id="IPR020550">
    <property type="entry name" value="Inositol_monophosphatase_CS"/>
</dbReference>
<evidence type="ECO:0000313" key="10">
    <source>
        <dbReference type="Proteomes" id="UP000289703"/>
    </source>
</evidence>
<dbReference type="Proteomes" id="UP000289703">
    <property type="component" value="Unassembled WGS sequence"/>
</dbReference>
<dbReference type="SUPFAM" id="SSF56655">
    <property type="entry name" value="Carbohydrate phosphatase"/>
    <property type="match status" value="1"/>
</dbReference>
<dbReference type="PANTHER" id="PTHR20854:SF4">
    <property type="entry name" value="INOSITOL-1-MONOPHOSPHATASE-RELATED"/>
    <property type="match status" value="1"/>
</dbReference>
<evidence type="ECO:0000256" key="4">
    <source>
        <dbReference type="ARBA" id="ARBA00022723"/>
    </source>
</evidence>
<dbReference type="PRINTS" id="PR00377">
    <property type="entry name" value="IMPHPHTASES"/>
</dbReference>
<dbReference type="GO" id="GO:0007165">
    <property type="term" value="P:signal transduction"/>
    <property type="evidence" value="ECO:0007669"/>
    <property type="project" value="TreeGrafter"/>
</dbReference>
<keyword evidence="4 7" id="KW-0479">Metal-binding</keyword>
<evidence type="ECO:0000256" key="8">
    <source>
        <dbReference type="RuleBase" id="RU364068"/>
    </source>
</evidence>
<feature type="binding site" evidence="7">
    <location>
        <position position="214"/>
    </location>
    <ligand>
        <name>Mg(2+)</name>
        <dbReference type="ChEBI" id="CHEBI:18420"/>
        <label>1</label>
        <note>catalytic</note>
    </ligand>
</feature>
<proteinExistence type="inferred from homology"/>
<evidence type="ECO:0000256" key="7">
    <source>
        <dbReference type="PIRSR" id="PIRSR600760-2"/>
    </source>
</evidence>
<keyword evidence="10" id="KW-1185">Reference proteome</keyword>
<keyword evidence="6 7" id="KW-0460">Magnesium</keyword>